<dbReference type="AlphaFoldDB" id="A0AAD7JHG6"/>
<dbReference type="InterPro" id="IPR057514">
    <property type="entry name" value="NTF2_SigF"/>
</dbReference>
<reference evidence="2" key="1">
    <citation type="submission" date="2023-03" db="EMBL/GenBank/DDBJ databases">
        <title>Massive genome expansion in bonnet fungi (Mycena s.s.) driven by repeated elements and novel gene families across ecological guilds.</title>
        <authorList>
            <consortium name="Lawrence Berkeley National Laboratory"/>
            <person name="Harder C.B."/>
            <person name="Miyauchi S."/>
            <person name="Viragh M."/>
            <person name="Kuo A."/>
            <person name="Thoen E."/>
            <person name="Andreopoulos B."/>
            <person name="Lu D."/>
            <person name="Skrede I."/>
            <person name="Drula E."/>
            <person name="Henrissat B."/>
            <person name="Morin E."/>
            <person name="Kohler A."/>
            <person name="Barry K."/>
            <person name="LaButti K."/>
            <person name="Morin E."/>
            <person name="Salamov A."/>
            <person name="Lipzen A."/>
            <person name="Mereny Z."/>
            <person name="Hegedus B."/>
            <person name="Baldrian P."/>
            <person name="Stursova M."/>
            <person name="Weitz H."/>
            <person name="Taylor A."/>
            <person name="Grigoriev I.V."/>
            <person name="Nagy L.G."/>
            <person name="Martin F."/>
            <person name="Kauserud H."/>
        </authorList>
    </citation>
    <scope>NUCLEOTIDE SEQUENCE</scope>
    <source>
        <strain evidence="2">CBHHK182m</strain>
    </source>
</reference>
<gene>
    <name evidence="2" type="ORF">B0H16DRAFT_1526144</name>
</gene>
<name>A0AAD7JHG6_9AGAR</name>
<feature type="domain" description="SigF-like NTF2-like" evidence="1">
    <location>
        <begin position="7"/>
        <end position="182"/>
    </location>
</feature>
<dbReference type="PANTHER" id="PTHR35393:SF1">
    <property type="entry name" value="SNOAL-LIKE DOMAIN-CONTAINING PROTEIN"/>
    <property type="match status" value="1"/>
</dbReference>
<sequence length="201" mass="22078">MTSISEMQHPSSEVGAVVSLLTAAAAPDIQKAAFLKYLTPDAGFRHPLCHVTPGPGSRDRVLGIYQWYRIMSPHIDITVKSVVHDTANNVLLLDVVQKFHLRFSPFSPAPSRLLVRLTLREENGLHYIASQEDFYHPDARIHSATEFMSLLIPPLAPVIRVGLSVAATASDIYAKIGQLLGFWAANAPSEAHGGLYDKRND</sequence>
<dbReference type="Pfam" id="PF24840">
    <property type="entry name" value="NTF2_SigF"/>
    <property type="match status" value="1"/>
</dbReference>
<dbReference type="PANTHER" id="PTHR35393">
    <property type="entry name" value="CHROMOSOME 1, WHOLE GENOME SHOTGUN SEQUENCE"/>
    <property type="match status" value="1"/>
</dbReference>
<proteinExistence type="predicted"/>
<accession>A0AAD7JHG6</accession>
<dbReference type="EMBL" id="JARKIB010000027">
    <property type="protein sequence ID" value="KAJ7764901.1"/>
    <property type="molecule type" value="Genomic_DNA"/>
</dbReference>
<protein>
    <recommendedName>
        <fullName evidence="1">SigF-like NTF2-like domain-containing protein</fullName>
    </recommendedName>
</protein>
<evidence type="ECO:0000313" key="3">
    <source>
        <dbReference type="Proteomes" id="UP001215598"/>
    </source>
</evidence>
<evidence type="ECO:0000259" key="1">
    <source>
        <dbReference type="Pfam" id="PF24840"/>
    </source>
</evidence>
<keyword evidence="3" id="KW-1185">Reference proteome</keyword>
<organism evidence="2 3">
    <name type="scientific">Mycena metata</name>
    <dbReference type="NCBI Taxonomy" id="1033252"/>
    <lineage>
        <taxon>Eukaryota</taxon>
        <taxon>Fungi</taxon>
        <taxon>Dikarya</taxon>
        <taxon>Basidiomycota</taxon>
        <taxon>Agaricomycotina</taxon>
        <taxon>Agaricomycetes</taxon>
        <taxon>Agaricomycetidae</taxon>
        <taxon>Agaricales</taxon>
        <taxon>Marasmiineae</taxon>
        <taxon>Mycenaceae</taxon>
        <taxon>Mycena</taxon>
    </lineage>
</organism>
<dbReference type="Proteomes" id="UP001215598">
    <property type="component" value="Unassembled WGS sequence"/>
</dbReference>
<comment type="caution">
    <text evidence="2">The sequence shown here is derived from an EMBL/GenBank/DDBJ whole genome shotgun (WGS) entry which is preliminary data.</text>
</comment>
<evidence type="ECO:0000313" key="2">
    <source>
        <dbReference type="EMBL" id="KAJ7764901.1"/>
    </source>
</evidence>